<dbReference type="InParanoid" id="D9Q1Z6"/>
<accession>D9Q1Z6</accession>
<dbReference type="EMBL" id="CP001742">
    <property type="protein sequence ID" value="ADL19334.1"/>
    <property type="molecule type" value="Genomic_DNA"/>
</dbReference>
<protein>
    <submittedName>
        <fullName evidence="1">Uncharacterized protein</fullName>
    </submittedName>
</protein>
<dbReference type="AlphaFoldDB" id="D9Q1Z6"/>
<evidence type="ECO:0000313" key="1">
    <source>
        <dbReference type="EMBL" id="ADL19334.1"/>
    </source>
</evidence>
<proteinExistence type="predicted"/>
<sequence>MRTLACPEVMRITNPRPDAAHKVKSTYMAVLHSTIIMIIN</sequence>
<dbReference type="HOGENOM" id="CLU_3282637_0_0_2"/>
<reference evidence="1 2" key="1">
    <citation type="journal article" date="2010" name="Appl. Environ. Microbiol.">
        <title>The genome sequence of the crenarchaeon Acidilobus saccharovorans supports a new order, Acidilobales, and suggests an important ecological role in terrestrial acidic hot springs.</title>
        <authorList>
            <person name="Mardanov A.V."/>
            <person name="Svetlitchnyi V.A."/>
            <person name="Beletsky A.V."/>
            <person name="Prokofeva M.I."/>
            <person name="Bonch-Osmolovskaya E.A."/>
            <person name="Ravin N.V."/>
            <person name="Skryabin K.G."/>
        </authorList>
    </citation>
    <scope>NUCLEOTIDE SEQUENCE [LARGE SCALE GENOMIC DNA]</scope>
    <source>
        <strain evidence="2">DSM 16705 / JCM 18335 / VKM B-2471 / 345-15</strain>
    </source>
</reference>
<organism evidence="1 2">
    <name type="scientific">Acidilobus saccharovorans (strain DSM 16705 / JCM 18335 / VKM B-2471 / 345-15)</name>
    <dbReference type="NCBI Taxonomy" id="666510"/>
    <lineage>
        <taxon>Archaea</taxon>
        <taxon>Thermoproteota</taxon>
        <taxon>Thermoprotei</taxon>
        <taxon>Acidilobales</taxon>
        <taxon>Acidilobaceae</taxon>
        <taxon>Acidilobus</taxon>
    </lineage>
</organism>
<dbReference type="KEGG" id="asc:ASAC_0928"/>
<dbReference type="Proteomes" id="UP000000346">
    <property type="component" value="Chromosome"/>
</dbReference>
<gene>
    <name evidence="1" type="ordered locus">ASAC_0928</name>
</gene>
<keyword evidence="2" id="KW-1185">Reference proteome</keyword>
<name>D9Q1Z6_ACIS3</name>
<evidence type="ECO:0000313" key="2">
    <source>
        <dbReference type="Proteomes" id="UP000000346"/>
    </source>
</evidence>
<dbReference type="STRING" id="666510.ASAC_0928"/>